<dbReference type="Proteomes" id="UP000621436">
    <property type="component" value="Unassembled WGS sequence"/>
</dbReference>
<organism evidence="2 3">
    <name type="scientific">Halonatronomonas betaini</name>
    <dbReference type="NCBI Taxonomy" id="2778430"/>
    <lineage>
        <taxon>Bacteria</taxon>
        <taxon>Bacillati</taxon>
        <taxon>Bacillota</taxon>
        <taxon>Clostridia</taxon>
        <taxon>Halanaerobiales</taxon>
        <taxon>Halarsenatibacteraceae</taxon>
        <taxon>Halonatronomonas</taxon>
    </lineage>
</organism>
<comment type="caution">
    <text evidence="2">The sequence shown here is derived from an EMBL/GenBank/DDBJ whole genome shotgun (WGS) entry which is preliminary data.</text>
</comment>
<dbReference type="AlphaFoldDB" id="A0A931ATJ4"/>
<evidence type="ECO:0000256" key="1">
    <source>
        <dbReference type="SAM" id="Phobius"/>
    </source>
</evidence>
<dbReference type="EMBL" id="JADPIE010000002">
    <property type="protein sequence ID" value="MBF8436374.1"/>
    <property type="molecule type" value="Genomic_DNA"/>
</dbReference>
<name>A0A931ATJ4_9FIRM</name>
<gene>
    <name evidence="2" type="ORF">I0Q91_04715</name>
</gene>
<keyword evidence="1" id="KW-1133">Transmembrane helix</keyword>
<feature type="transmembrane region" description="Helical" evidence="1">
    <location>
        <begin position="135"/>
        <end position="160"/>
    </location>
</feature>
<feature type="transmembrane region" description="Helical" evidence="1">
    <location>
        <begin position="103"/>
        <end position="123"/>
    </location>
</feature>
<sequence length="167" mass="18559">MTIIAITVALTFVFGWVFYLIANLFPIPGSKFVGVTVFSSFMLYFPVYKLKRNGIIFGVTAVLAGVMSLISILMGLAIISAGLMTELISWLFLDEFKGWKLRLVTGSFSLFGTLNSLLMTYYLAGGYGFSVLELIIPFIIMTAISFIGGYLGAYLAYYIIKRYLPEQ</sequence>
<dbReference type="RefSeq" id="WP_270453231.1">
    <property type="nucleotide sequence ID" value="NZ_JADPIE010000002.1"/>
</dbReference>
<protein>
    <recommendedName>
        <fullName evidence="4">Energy-coupling factor transport system substrate-specific component</fullName>
    </recommendedName>
</protein>
<feature type="transmembrane region" description="Helical" evidence="1">
    <location>
        <begin position="54"/>
        <end position="83"/>
    </location>
</feature>
<reference evidence="2" key="1">
    <citation type="submission" date="2020-11" db="EMBL/GenBank/DDBJ databases">
        <title>Halonatronomonas betainensis gen. nov., sp. nov. a novel haloalkaliphilic representative of the family Halanaerobiacae capable of betaine degradation.</title>
        <authorList>
            <person name="Boltyanskaya Y."/>
            <person name="Kevbrin V."/>
            <person name="Detkova E."/>
            <person name="Grouzdev D.S."/>
            <person name="Koziaeva V."/>
            <person name="Zhilina T."/>
        </authorList>
    </citation>
    <scope>NUCLEOTIDE SEQUENCE</scope>
    <source>
        <strain evidence="2">Z-7014</strain>
    </source>
</reference>
<feature type="transmembrane region" description="Helical" evidence="1">
    <location>
        <begin position="32"/>
        <end position="48"/>
    </location>
</feature>
<keyword evidence="1" id="KW-0472">Membrane</keyword>
<proteinExistence type="predicted"/>
<evidence type="ECO:0000313" key="2">
    <source>
        <dbReference type="EMBL" id="MBF8436374.1"/>
    </source>
</evidence>
<evidence type="ECO:0008006" key="4">
    <source>
        <dbReference type="Google" id="ProtNLM"/>
    </source>
</evidence>
<keyword evidence="1" id="KW-0812">Transmembrane</keyword>
<evidence type="ECO:0000313" key="3">
    <source>
        <dbReference type="Proteomes" id="UP000621436"/>
    </source>
</evidence>
<accession>A0A931ATJ4</accession>
<keyword evidence="3" id="KW-1185">Reference proteome</keyword>
<feature type="transmembrane region" description="Helical" evidence="1">
    <location>
        <begin position="6"/>
        <end position="25"/>
    </location>
</feature>